<evidence type="ECO:0000256" key="5">
    <source>
        <dbReference type="SAM" id="MobiDB-lite"/>
    </source>
</evidence>
<name>A0AAJ1U283_9HYPH</name>
<dbReference type="PROSITE" id="PS50901">
    <property type="entry name" value="FTSK"/>
    <property type="match status" value="1"/>
</dbReference>
<keyword evidence="1 3" id="KW-0547">Nucleotide-binding</keyword>
<evidence type="ECO:0000256" key="4">
    <source>
        <dbReference type="SAM" id="Coils"/>
    </source>
</evidence>
<dbReference type="PANTHER" id="PTHR22683">
    <property type="entry name" value="SPORULATION PROTEIN RELATED"/>
    <property type="match status" value="1"/>
</dbReference>
<evidence type="ECO:0000256" key="2">
    <source>
        <dbReference type="ARBA" id="ARBA00022840"/>
    </source>
</evidence>
<dbReference type="Proteomes" id="UP001223420">
    <property type="component" value="Unassembled WGS sequence"/>
</dbReference>
<gene>
    <name evidence="7" type="ORF">QO001_005585</name>
</gene>
<comment type="caution">
    <text evidence="7">The sequence shown here is derived from an EMBL/GenBank/DDBJ whole genome shotgun (WGS) entry which is preliminary data.</text>
</comment>
<dbReference type="GO" id="GO:0005524">
    <property type="term" value="F:ATP binding"/>
    <property type="evidence" value="ECO:0007669"/>
    <property type="project" value="UniProtKB-UniRule"/>
</dbReference>
<dbReference type="SUPFAM" id="SSF52540">
    <property type="entry name" value="P-loop containing nucleoside triphosphate hydrolases"/>
    <property type="match status" value="1"/>
</dbReference>
<evidence type="ECO:0000313" key="8">
    <source>
        <dbReference type="Proteomes" id="UP001223420"/>
    </source>
</evidence>
<organism evidence="7 8">
    <name type="scientific">Methylobacterium brachiatum</name>
    <dbReference type="NCBI Taxonomy" id="269660"/>
    <lineage>
        <taxon>Bacteria</taxon>
        <taxon>Pseudomonadati</taxon>
        <taxon>Pseudomonadota</taxon>
        <taxon>Alphaproteobacteria</taxon>
        <taxon>Hyphomicrobiales</taxon>
        <taxon>Methylobacteriaceae</taxon>
        <taxon>Methylobacterium</taxon>
    </lineage>
</organism>
<keyword evidence="4" id="KW-0175">Coiled coil</keyword>
<dbReference type="Pfam" id="PF01580">
    <property type="entry name" value="FtsK_SpoIIIE"/>
    <property type="match status" value="1"/>
</dbReference>
<evidence type="ECO:0000313" key="7">
    <source>
        <dbReference type="EMBL" id="MDQ0546633.1"/>
    </source>
</evidence>
<dbReference type="Gene3D" id="3.40.50.300">
    <property type="entry name" value="P-loop containing nucleotide triphosphate hydrolases"/>
    <property type="match status" value="1"/>
</dbReference>
<protein>
    <submittedName>
        <fullName evidence="7">S-DNA-T family DNA segregation ATPase FtsK/SpoIIIE</fullName>
    </submittedName>
</protein>
<reference evidence="7" key="1">
    <citation type="submission" date="2023-07" db="EMBL/GenBank/DDBJ databases">
        <title>Genomic Encyclopedia of Type Strains, Phase IV (KMG-IV): sequencing the most valuable type-strain genomes for metagenomic binning, comparative biology and taxonomic classification.</title>
        <authorList>
            <person name="Goeker M."/>
        </authorList>
    </citation>
    <scope>NUCLEOTIDE SEQUENCE</scope>
    <source>
        <strain evidence="7">DSM 19569</strain>
    </source>
</reference>
<feature type="coiled-coil region" evidence="4">
    <location>
        <begin position="1558"/>
        <end position="1585"/>
    </location>
</feature>
<dbReference type="EMBL" id="JAUSWL010000016">
    <property type="protein sequence ID" value="MDQ0546633.1"/>
    <property type="molecule type" value="Genomic_DNA"/>
</dbReference>
<feature type="binding site" evidence="3">
    <location>
        <begin position="1505"/>
        <end position="1512"/>
    </location>
    <ligand>
        <name>ATP</name>
        <dbReference type="ChEBI" id="CHEBI:30616"/>
    </ligand>
</feature>
<dbReference type="PANTHER" id="PTHR22683:SF1">
    <property type="entry name" value="TYPE VII SECRETION SYSTEM PROTEIN ESSC"/>
    <property type="match status" value="1"/>
</dbReference>
<keyword evidence="2 3" id="KW-0067">ATP-binding</keyword>
<dbReference type="InterPro" id="IPR002543">
    <property type="entry name" value="FtsK_dom"/>
</dbReference>
<dbReference type="GO" id="GO:0003677">
    <property type="term" value="F:DNA binding"/>
    <property type="evidence" value="ECO:0007669"/>
    <property type="project" value="InterPro"/>
</dbReference>
<accession>A0AAJ1U283</accession>
<feature type="region of interest" description="Disordered" evidence="5">
    <location>
        <begin position="1304"/>
        <end position="1349"/>
    </location>
</feature>
<dbReference type="InterPro" id="IPR027417">
    <property type="entry name" value="P-loop_NTPase"/>
</dbReference>
<evidence type="ECO:0000256" key="1">
    <source>
        <dbReference type="ARBA" id="ARBA00022741"/>
    </source>
</evidence>
<proteinExistence type="predicted"/>
<evidence type="ECO:0000256" key="3">
    <source>
        <dbReference type="PROSITE-ProRule" id="PRU00289"/>
    </source>
</evidence>
<dbReference type="InterPro" id="IPR050206">
    <property type="entry name" value="FtsK/SpoIIIE/SftA"/>
</dbReference>
<dbReference type="RefSeq" id="WP_230368295.1">
    <property type="nucleotide sequence ID" value="NZ_JAJALK010000025.1"/>
</dbReference>
<evidence type="ECO:0000259" key="6">
    <source>
        <dbReference type="PROSITE" id="PS50901"/>
    </source>
</evidence>
<feature type="domain" description="FtsK" evidence="6">
    <location>
        <begin position="1474"/>
        <end position="1679"/>
    </location>
</feature>
<sequence>MTRNDLIGRVAAAQLRAELGDAEAGTGIARVLIDGLNVAQTAAIASAVLADPILDARVAVKLPASLFGASGLPAEALTTLPATFYRDAACEKGAYLVTTLGGDEEQSLQDMSRLGVPELLERLPLWVAAVEADLGLTDDLRVVFERALAGLSQLRTTSLDRFAGYVLRVSAACRDEGHPLINALGAALPALQLPKDPTAFTSIKERSRRHTSAWQREFAGLNRRRKGLLLKETQAQLLLNEDDLRAAFAKTRVGISECYHPVIEAFISAHPGWNAEAAALAECEWEQIKPLFEGLTREKFNLGNETRRFFAEGEDGLLSAEDEEYLRLLSERTPSDPRPEDVEFYDAHRDELRIDRKLKSAWDKLIYGRPRETSDFLAGLAAAMETFLAQGGTKRTLRIRCDRATKRDLRSLNADAGAYFALRYAGLQRLLGPDVVLDLGPLLDFHTLLAEWRQAKTKGVPNRSTAKAALQLKFQLDMESETATGSVQVSSTQLIWRYEPNVIASQFVDDWARLEAHPFTTGRTAREPAVAGRRAGTIDLRDLRTLVPAYDRDRGSLLAVYRKENDLALFWPVRLQNHVAEGLITPEAASTLAAAFDAFRTAFADAVRGFRTHGAGAEGLRLQAGAYATLLEQLMRLAPGDRNREALLRPLLESGTTAVDDGEPAAIVAPWHPLRLAALWRKAQLVTRIVRLAIAGGDGQGGDTRLFFRDLAADLEHPFYPEVVVSWTGRKADLLALVDTKGDYTLHEAPVLDRDGSADVNDDPSAGAACVLDLVRRYIALHPHERANLSVVLFDCDSPRLPQSVVQGLGGIHDDAEDVRCQVMLRHTDPPRLRELYRSILSAEEDADSYSASEATQDFMARLRISVIADEAPPPDPRDGRPYDIVFSQDVISRHATLEWYAESARPADLEALLPARWSRRRPACADDLKSAVYLCCPVQSREGWAFLSAATTFLKGDFREDGDRRLLPTRQLDFHDPRTARIFAETHDLGAWVVNHDELLDRRQLQNQKVRVIRYKQSATQGRNVVISSLAPLGLLRAMVRTRLNGLHLGLDEAAVQALADKLITAANDVSGDIVLRAAKRGEAASELIGVVLSRYLARREFDPTALVGWYFLDDYAAWLGAREETQADILALAPQERPDGRLELTIVVTEAKYVGATLLPVKRKESAKQLRDTVKRVREALLGEGTRLDRESWLSRLGDLLLDGIQVPAASPMNLSEWRRAVREGRCDLRVRGYSHIFVPTASDEPSPTEVAPVTGLSDCQQEIYGRAELKALLLAFAQDLDPAPIRTAAGAVLPAQVTGRDTSAIPAVPPPSVTEPDPIGPEALSPASVSPDAEVGDAGSTGVPVPPKGDDVIDALIQAHVQSDEDDQTWLGTVATATRSALQQLGLQAKSVSQLLTPNTALLRFAGSANMTAELVTKYRSQLLSTFSLTVVSARPEPGAVAIAIARPKRRVVTIEQVWERWRPQPSGNGNQDLVIGLKEEDNSLLTFSPGGLHAPHTLIAGSTGSGKSVLMQAILLGLAITNTPRQAQIILIDPKQGVDYFAFDALPHLDGGLIDNQAAAIQRLEALVAEMERRYKLFRTVRVANIAAYNAKVAPSEQLPAYWVIHDEFAEWMLSEEYRTAVTATVGRLGVMARAAGIYLIFAAQRPEASVMPMQLRSQLGNRLILRVDSEGTSEIALGQTGAERLLGRGHLLARLEGEQDLIYAQVPLASSLFIEAVVDHLAQQFPVSEIHEPV</sequence>